<evidence type="ECO:0000313" key="3">
    <source>
        <dbReference type="Proteomes" id="UP001244011"/>
    </source>
</evidence>
<dbReference type="PANTHER" id="PTHR32387">
    <property type="entry name" value="WU:FJ29H11"/>
    <property type="match status" value="1"/>
</dbReference>
<dbReference type="Gene3D" id="3.30.565.10">
    <property type="entry name" value="Histidine kinase-like ATPase, C-terminal domain"/>
    <property type="match status" value="1"/>
</dbReference>
<dbReference type="InterPro" id="IPR036890">
    <property type="entry name" value="HATPase_C_sf"/>
</dbReference>
<comment type="caution">
    <text evidence="2">The sequence shown here is derived from an EMBL/GenBank/DDBJ whole genome shotgun (WGS) entry which is preliminary data.</text>
</comment>
<sequence>MESPQMGAVQDQPVVESISSNHDDVSDEELASLPLDHQATSVDASRKRKRALSVSNLGMELLASNAGFVFELLQNAEDSHFTKAKRQGEHPSIAFRVYHNRIVIDCNEDGFTYKDVKDLCNVAEGSKTGEQRYIGERSIRFKSVFMASSRVCIQSGDCSFYLKSHSGDLGLGKISLIWRQPNSLLPQPLTRMTLFLHDTGDQRETIREQFRDLRYNILFFMRNLREIGISFFGEEDEMLTSTVMCAKETAPNRLTLEKVTRDGQPKITTEFYHVTRHVSSNDLANSETVSSLGLEETIETHSEVVLGFPLTARSVPIVEPEDISASPPVRHTGLPFLILGDFGTQGNWQDIVTTPVRFQGLLIAISDAFIQAVLQFCEHPTLQYTWMRFLPNKDGCPPGSFGQCLLIMIGAKLRDTPVLRPRSEGPLRMITELRLHQRSHLDLDGEPLFQDLTPEIYLSRSYSHDDIKVLQSYEMPLLDHNTIIDLIDHDLSMEPSRMRSNHPDGEWHGRVVRLLAQMFENANSSSACRRLRSMPLLPLEDESWVSQNDGGYVFFAETEGLRIPEDLGLSVIRTSGRLRRMRRMSRQREELLKRLGVRRAPVHFVRQSILQRHGAYRKMDKVNACVYQVCDQLVFLYLTHHLVLDPMQDHAFIMVINRQGSFCAPHLRDVYLPDDDNPFGPHKFLKRTDGGDAFRADAPGMSIDFIHPGHLMRVPKRPCPTSETWQDWLCSYAGLRRHLRLATPDAQDLSEACYYVAKHHPDNFLGFLRHHWPLEGKAIEDSPPLQEKLGNIRVRCRDGQMTRLLDTYLPLPNLEEQCYRFINGTEIFPFIELGIRLEHDSVDWGFLMCPLGVGVEEDLEFYLEILRQIRKTDAEDIGCGLRLAHLYNAIYEKYSQLASKPGDREKLQNFFMDESPIFVSPDKIWRANWATPNQCLWDAPATMMITYSLRSRFEEVVGSTSTEGSNIEKLFSEVLDIPNCTWRNIVDELRYINENAAEDNADILELYRHLSRMTSTMTSSEKWDLKTTFQNEKLIYVEENEVEFGWYGVSECLWASGTAIRGKPTLAEHYKSLREFFVGSLGVETINLRVICDELVRLGSSPSPSVDQVKQQIWDFNSLMATWPYNPDPDPKLLLKARIFPVRRPNGEVELWTADSDFSIADTAPLRDIFAGSVDLLDFTVDEVRRLGPFFQWLWLWPGRYLLFRIKEISTVTGERRAISSPGRRIGPKAHALYRIALHFKSPRVKWGDDVYNMLRNAQVYDSEEIISEFYLFQDGQQHHHVNNQGDLHIQEVDSRLEIFVPRSKKRQEFCYATKLPSRLAEWMMTDATTQAPWMADEQVLRLITAVLNSSRSVTSKVLAEAEIASSDMSDAYLEDDDYDDSEDEDYSERDDDDDDDSDTEMGDDFVDEDPALGATDVIPLLIRRPRPPRRRVPADAIPS</sequence>
<dbReference type="PANTHER" id="PTHR32387:SF0">
    <property type="entry name" value="PROTEIN NO VEIN"/>
    <property type="match status" value="1"/>
</dbReference>
<dbReference type="EMBL" id="MU839001">
    <property type="protein sequence ID" value="KAK1770086.1"/>
    <property type="molecule type" value="Genomic_DNA"/>
</dbReference>
<evidence type="ECO:0000313" key="2">
    <source>
        <dbReference type="EMBL" id="KAK1770086.1"/>
    </source>
</evidence>
<evidence type="ECO:0008006" key="4">
    <source>
        <dbReference type="Google" id="ProtNLM"/>
    </source>
</evidence>
<feature type="compositionally biased region" description="Acidic residues" evidence="1">
    <location>
        <begin position="1373"/>
        <end position="1411"/>
    </location>
</feature>
<gene>
    <name evidence="2" type="ORF">QBC33DRAFT_567441</name>
</gene>
<protein>
    <recommendedName>
        <fullName evidence="4">Heterokaryon incompatibility domain-containing protein</fullName>
    </recommendedName>
</protein>
<dbReference type="SUPFAM" id="SSF55874">
    <property type="entry name" value="ATPase domain of HSP90 chaperone/DNA topoisomerase II/histidine kinase"/>
    <property type="match status" value="1"/>
</dbReference>
<feature type="region of interest" description="Disordered" evidence="1">
    <location>
        <begin position="1"/>
        <end position="45"/>
    </location>
</feature>
<proteinExistence type="predicted"/>
<reference evidence="2" key="1">
    <citation type="submission" date="2023-06" db="EMBL/GenBank/DDBJ databases">
        <title>Genome-scale phylogeny and comparative genomics of the fungal order Sordariales.</title>
        <authorList>
            <consortium name="Lawrence Berkeley National Laboratory"/>
            <person name="Hensen N."/>
            <person name="Bonometti L."/>
            <person name="Westerberg I."/>
            <person name="Brannstrom I.O."/>
            <person name="Guillou S."/>
            <person name="Cros-Aarteil S."/>
            <person name="Calhoun S."/>
            <person name="Haridas S."/>
            <person name="Kuo A."/>
            <person name="Mondo S."/>
            <person name="Pangilinan J."/>
            <person name="Riley R."/>
            <person name="Labutti K."/>
            <person name="Andreopoulos B."/>
            <person name="Lipzen A."/>
            <person name="Chen C."/>
            <person name="Yanf M."/>
            <person name="Daum C."/>
            <person name="Ng V."/>
            <person name="Clum A."/>
            <person name="Steindorff A."/>
            <person name="Ohm R."/>
            <person name="Martin F."/>
            <person name="Silar P."/>
            <person name="Natvig D."/>
            <person name="Lalanne C."/>
            <person name="Gautier V."/>
            <person name="Ament-Velasquez S.L."/>
            <person name="Kruys A."/>
            <person name="Hutchinson M.I."/>
            <person name="Powell A.J."/>
            <person name="Barry K."/>
            <person name="Miller A.N."/>
            <person name="Grigoriev I.V."/>
            <person name="Debuchy R."/>
            <person name="Gladieux P."/>
            <person name="Thoren M.H."/>
            <person name="Johannesson H."/>
        </authorList>
    </citation>
    <scope>NUCLEOTIDE SEQUENCE</scope>
    <source>
        <strain evidence="2">8032-3</strain>
    </source>
</reference>
<feature type="region of interest" description="Disordered" evidence="1">
    <location>
        <begin position="1369"/>
        <end position="1440"/>
    </location>
</feature>
<evidence type="ECO:0000256" key="1">
    <source>
        <dbReference type="SAM" id="MobiDB-lite"/>
    </source>
</evidence>
<dbReference type="InterPro" id="IPR052957">
    <property type="entry name" value="Auxin_embryo_med"/>
</dbReference>
<organism evidence="2 3">
    <name type="scientific">Phialemonium atrogriseum</name>
    <dbReference type="NCBI Taxonomy" id="1093897"/>
    <lineage>
        <taxon>Eukaryota</taxon>
        <taxon>Fungi</taxon>
        <taxon>Dikarya</taxon>
        <taxon>Ascomycota</taxon>
        <taxon>Pezizomycotina</taxon>
        <taxon>Sordariomycetes</taxon>
        <taxon>Sordariomycetidae</taxon>
        <taxon>Cephalothecales</taxon>
        <taxon>Cephalothecaceae</taxon>
        <taxon>Phialemonium</taxon>
    </lineage>
</organism>
<name>A0AAJ0C522_9PEZI</name>
<dbReference type="Proteomes" id="UP001244011">
    <property type="component" value="Unassembled WGS sequence"/>
</dbReference>
<accession>A0AAJ0C522</accession>
<dbReference type="RefSeq" id="XP_060286299.1">
    <property type="nucleotide sequence ID" value="XM_060430483.1"/>
</dbReference>
<dbReference type="GeneID" id="85313670"/>
<keyword evidence="3" id="KW-1185">Reference proteome</keyword>